<dbReference type="SUPFAM" id="SSF46785">
    <property type="entry name" value="Winged helix' DNA-binding domain"/>
    <property type="match status" value="1"/>
</dbReference>
<dbReference type="NCBIfam" id="NF003991">
    <property type="entry name" value="PRK05472.1-5"/>
    <property type="match status" value="1"/>
</dbReference>
<dbReference type="InterPro" id="IPR036390">
    <property type="entry name" value="WH_DNA-bd_sf"/>
</dbReference>
<dbReference type="SUPFAM" id="SSF51735">
    <property type="entry name" value="NAD(P)-binding Rossmann-fold domains"/>
    <property type="match status" value="1"/>
</dbReference>
<proteinExistence type="inferred from homology"/>
<dbReference type="InterPro" id="IPR036291">
    <property type="entry name" value="NAD(P)-bd_dom_sf"/>
</dbReference>
<keyword evidence="1 7" id="KW-0963">Cytoplasm</keyword>
<dbReference type="Gene3D" id="1.10.10.10">
    <property type="entry name" value="Winged helix-like DNA-binding domain superfamily/Winged helix DNA-binding domain"/>
    <property type="match status" value="1"/>
</dbReference>
<evidence type="ECO:0000256" key="2">
    <source>
        <dbReference type="ARBA" id="ARBA00022491"/>
    </source>
</evidence>
<feature type="binding site" evidence="7">
    <location>
        <begin position="90"/>
        <end position="95"/>
    </location>
    <ligand>
        <name>NAD(+)</name>
        <dbReference type="ChEBI" id="CHEBI:57540"/>
    </ligand>
</feature>
<keyword evidence="5 7" id="KW-0238">DNA-binding</keyword>
<accession>A0ABY1ABZ8</accession>
<keyword evidence="2 7" id="KW-0678">Repressor</keyword>
<gene>
    <name evidence="7" type="primary">rex</name>
    <name evidence="9" type="ORF">SAMN05216431_10781</name>
</gene>
<evidence type="ECO:0000256" key="5">
    <source>
        <dbReference type="ARBA" id="ARBA00023125"/>
    </source>
</evidence>
<dbReference type="InterPro" id="IPR003781">
    <property type="entry name" value="CoA-bd"/>
</dbReference>
<dbReference type="SMART" id="SM00881">
    <property type="entry name" value="CoA_binding"/>
    <property type="match status" value="1"/>
</dbReference>
<dbReference type="HAMAP" id="MF_01131">
    <property type="entry name" value="Rex"/>
    <property type="match status" value="1"/>
</dbReference>
<organism evidence="9 10">
    <name type="scientific">Ligilactobacillus ruminis</name>
    <dbReference type="NCBI Taxonomy" id="1623"/>
    <lineage>
        <taxon>Bacteria</taxon>
        <taxon>Bacillati</taxon>
        <taxon>Bacillota</taxon>
        <taxon>Bacilli</taxon>
        <taxon>Lactobacillales</taxon>
        <taxon>Lactobacillaceae</taxon>
        <taxon>Ligilactobacillus</taxon>
    </lineage>
</organism>
<dbReference type="Proteomes" id="UP000182089">
    <property type="component" value="Unassembled WGS sequence"/>
</dbReference>
<sequence length="211" mass="23453">MVSHNIPKATAKRLPLYYRYLNILADSGKARVSSNELAEAVKVDSATIRRDFSYFGALGKRGYGYDVVNLLNFFKKTLNQDELTTVALVGVGNLGHALLHFNFQKTNNIRIGVAFDVDEKLVNTIEDKIPIYHMDNMKEQLSLQQIEIAILAVPADAAQAVADDLVDVGVKGILNFTPVRISVPDEVLVQNVDLANELQTLIYFLNQFGNK</sequence>
<evidence type="ECO:0000256" key="3">
    <source>
        <dbReference type="ARBA" id="ARBA00023015"/>
    </source>
</evidence>
<dbReference type="Pfam" id="PF06971">
    <property type="entry name" value="Put_DNA-bind_N"/>
    <property type="match status" value="1"/>
</dbReference>
<dbReference type="Pfam" id="PF02629">
    <property type="entry name" value="CoA_binding"/>
    <property type="match status" value="1"/>
</dbReference>
<dbReference type="InterPro" id="IPR036388">
    <property type="entry name" value="WH-like_DNA-bd_sf"/>
</dbReference>
<dbReference type="NCBIfam" id="NF003994">
    <property type="entry name" value="PRK05472.2-3"/>
    <property type="match status" value="1"/>
</dbReference>
<evidence type="ECO:0000259" key="8">
    <source>
        <dbReference type="SMART" id="SM00881"/>
    </source>
</evidence>
<comment type="similarity">
    <text evidence="7">Belongs to the transcriptional regulatory Rex family.</text>
</comment>
<dbReference type="Gene3D" id="3.40.50.720">
    <property type="entry name" value="NAD(P)-binding Rossmann-like Domain"/>
    <property type="match status" value="1"/>
</dbReference>
<evidence type="ECO:0000313" key="9">
    <source>
        <dbReference type="EMBL" id="SEM71966.1"/>
    </source>
</evidence>
<keyword evidence="6 7" id="KW-0804">Transcription</keyword>
<comment type="subcellular location">
    <subcellularLocation>
        <location evidence="7">Cytoplasm</location>
    </subcellularLocation>
</comment>
<dbReference type="PANTHER" id="PTHR35786">
    <property type="entry name" value="REDOX-SENSING TRANSCRIPTIONAL REPRESSOR REX"/>
    <property type="match status" value="1"/>
</dbReference>
<keyword evidence="3 7" id="KW-0805">Transcription regulation</keyword>
<dbReference type="InterPro" id="IPR022876">
    <property type="entry name" value="Tscrpt_rep_Rex"/>
</dbReference>
<dbReference type="NCBIfam" id="NF003989">
    <property type="entry name" value="PRK05472.1-3"/>
    <property type="match status" value="1"/>
</dbReference>
<reference evidence="9 10" key="1">
    <citation type="submission" date="2016-10" db="EMBL/GenBank/DDBJ databases">
        <authorList>
            <person name="Varghese N."/>
            <person name="Submissions S."/>
        </authorList>
    </citation>
    <scope>NUCLEOTIDE SEQUENCE [LARGE SCALE GENOMIC DNA]</scope>
    <source>
        <strain evidence="9 10">WC1T17</strain>
    </source>
</reference>
<evidence type="ECO:0000256" key="7">
    <source>
        <dbReference type="HAMAP-Rule" id="MF_01131"/>
    </source>
</evidence>
<feature type="DNA-binding region" description="H-T-H motif" evidence="7">
    <location>
        <begin position="16"/>
        <end position="55"/>
    </location>
</feature>
<name>A0ABY1ABZ8_9LACO</name>
<evidence type="ECO:0000256" key="1">
    <source>
        <dbReference type="ARBA" id="ARBA00022490"/>
    </source>
</evidence>
<comment type="subunit">
    <text evidence="7">Homodimer.</text>
</comment>
<dbReference type="EMBL" id="FOCC01000007">
    <property type="protein sequence ID" value="SEM71966.1"/>
    <property type="molecule type" value="Genomic_DNA"/>
</dbReference>
<evidence type="ECO:0000313" key="10">
    <source>
        <dbReference type="Proteomes" id="UP000182089"/>
    </source>
</evidence>
<comment type="function">
    <text evidence="7">Modulates transcription in response to changes in cellular NADH/NAD(+) redox state.</text>
</comment>
<keyword evidence="4 7" id="KW-0520">NAD</keyword>
<evidence type="ECO:0000256" key="4">
    <source>
        <dbReference type="ARBA" id="ARBA00023027"/>
    </source>
</evidence>
<dbReference type="NCBIfam" id="NF003995">
    <property type="entry name" value="PRK05472.2-4"/>
    <property type="match status" value="1"/>
</dbReference>
<dbReference type="InterPro" id="IPR009718">
    <property type="entry name" value="Rex_DNA-bd_C_dom"/>
</dbReference>
<comment type="caution">
    <text evidence="9">The sequence shown here is derived from an EMBL/GenBank/DDBJ whole genome shotgun (WGS) entry which is preliminary data.</text>
</comment>
<protein>
    <recommendedName>
        <fullName evidence="7">Redox-sensing transcriptional repressor Rex</fullName>
    </recommendedName>
</protein>
<dbReference type="InterPro" id="IPR058203">
    <property type="entry name" value="Rex_bacilli-type"/>
</dbReference>
<evidence type="ECO:0000256" key="6">
    <source>
        <dbReference type="ARBA" id="ARBA00023163"/>
    </source>
</evidence>
<feature type="domain" description="CoA-binding" evidence="8">
    <location>
        <begin position="79"/>
        <end position="180"/>
    </location>
</feature>
<dbReference type="PANTHER" id="PTHR35786:SF1">
    <property type="entry name" value="REDOX-SENSING TRANSCRIPTIONAL REPRESSOR REX 1"/>
    <property type="match status" value="1"/>
</dbReference>
<dbReference type="NCBIfam" id="NF003996">
    <property type="entry name" value="PRK05472.2-5"/>
    <property type="match status" value="1"/>
</dbReference>